<dbReference type="PANTHER" id="PTHR12792:SF0">
    <property type="entry name" value="SEPARIN"/>
    <property type="match status" value="1"/>
</dbReference>
<evidence type="ECO:0000313" key="6">
    <source>
        <dbReference type="EMBL" id="KAJ8572576.1"/>
    </source>
</evidence>
<keyword evidence="4" id="KW-0159">Chromosome partition</keyword>
<dbReference type="GO" id="GO:0072686">
    <property type="term" value="C:mitotic spindle"/>
    <property type="evidence" value="ECO:0007669"/>
    <property type="project" value="TreeGrafter"/>
</dbReference>
<dbReference type="GO" id="GO:0005634">
    <property type="term" value="C:nucleus"/>
    <property type="evidence" value="ECO:0007669"/>
    <property type="project" value="InterPro"/>
</dbReference>
<keyword evidence="7" id="KW-1185">Reference proteome</keyword>
<dbReference type="GO" id="GO:0004197">
    <property type="term" value="F:cysteine-type endopeptidase activity"/>
    <property type="evidence" value="ECO:0007669"/>
    <property type="project" value="InterPro"/>
</dbReference>
<reference evidence="7" key="1">
    <citation type="journal article" date="2023" name="Proc. Natl. Acad. Sci. U.S.A.">
        <title>Genomic and structural basis for evolution of tropane alkaloid biosynthesis.</title>
        <authorList>
            <person name="Wanga Y.-J."/>
            <person name="Taina T."/>
            <person name="Yua J.-Y."/>
            <person name="Lia J."/>
            <person name="Xua B."/>
            <person name="Chenc J."/>
            <person name="D'Auriad J.C."/>
            <person name="Huanga J.-P."/>
            <person name="Huanga S.-X."/>
        </authorList>
    </citation>
    <scope>NUCLEOTIDE SEQUENCE [LARGE SCALE GENOMIC DNA]</scope>
    <source>
        <strain evidence="7">cv. KIB-2019</strain>
    </source>
</reference>
<name>A0A9Q1N046_9SOLA</name>
<dbReference type="Proteomes" id="UP001152561">
    <property type="component" value="Unassembled WGS sequence"/>
</dbReference>
<evidence type="ECO:0000256" key="1">
    <source>
        <dbReference type="ARBA" id="ARBA00000451"/>
    </source>
</evidence>
<dbReference type="GO" id="GO:0005737">
    <property type="term" value="C:cytoplasm"/>
    <property type="evidence" value="ECO:0007669"/>
    <property type="project" value="TreeGrafter"/>
</dbReference>
<dbReference type="OrthoDB" id="10255632at2759"/>
<gene>
    <name evidence="6" type="ORF">K7X08_009087</name>
</gene>
<keyword evidence="3" id="KW-0378">Hydrolase</keyword>
<dbReference type="GO" id="GO:0051307">
    <property type="term" value="P:meiotic chromosome separation"/>
    <property type="evidence" value="ECO:0007669"/>
    <property type="project" value="TreeGrafter"/>
</dbReference>
<dbReference type="InterPro" id="IPR030397">
    <property type="entry name" value="SEPARIN_core_dom"/>
</dbReference>
<comment type="caution">
    <text evidence="6">The sequence shown here is derived from an EMBL/GenBank/DDBJ whole genome shotgun (WGS) entry which is preliminary data.</text>
</comment>
<evidence type="ECO:0000256" key="2">
    <source>
        <dbReference type="ARBA" id="ARBA00012489"/>
    </source>
</evidence>
<accession>A0A9Q1N046</accession>
<evidence type="ECO:0000313" key="7">
    <source>
        <dbReference type="Proteomes" id="UP001152561"/>
    </source>
</evidence>
<dbReference type="EMBL" id="JAJAGQ010000001">
    <property type="protein sequence ID" value="KAJ8572576.1"/>
    <property type="molecule type" value="Genomic_DNA"/>
</dbReference>
<dbReference type="AlphaFoldDB" id="A0A9Q1N046"/>
<comment type="catalytic activity">
    <reaction evidence="1">
        <text>All bonds known to be hydrolyzed by this endopeptidase have arginine in P1 and an acidic residue in P4. P6 is often occupied by an acidic residue or by a hydroxy-amino-acid residue, the phosphorylation of which enhances cleavage.</text>
        <dbReference type="EC" id="3.4.22.49"/>
    </reaction>
</comment>
<dbReference type="Pfam" id="PF03568">
    <property type="entry name" value="Separin_C"/>
    <property type="match status" value="2"/>
</dbReference>
<evidence type="ECO:0000259" key="5">
    <source>
        <dbReference type="PROSITE" id="PS51700"/>
    </source>
</evidence>
<dbReference type="EC" id="3.4.22.49" evidence="2"/>
<protein>
    <recommendedName>
        <fullName evidence="2">separase</fullName>
        <ecNumber evidence="2">3.4.22.49</ecNumber>
    </recommendedName>
</protein>
<evidence type="ECO:0000256" key="4">
    <source>
        <dbReference type="ARBA" id="ARBA00022829"/>
    </source>
</evidence>
<feature type="domain" description="Peptidase C50" evidence="5">
    <location>
        <begin position="284"/>
        <end position="382"/>
    </location>
</feature>
<proteinExistence type="predicted"/>
<dbReference type="InterPro" id="IPR005314">
    <property type="entry name" value="Peptidase_C50"/>
</dbReference>
<organism evidence="6 7">
    <name type="scientific">Anisodus acutangulus</name>
    <dbReference type="NCBI Taxonomy" id="402998"/>
    <lineage>
        <taxon>Eukaryota</taxon>
        <taxon>Viridiplantae</taxon>
        <taxon>Streptophyta</taxon>
        <taxon>Embryophyta</taxon>
        <taxon>Tracheophyta</taxon>
        <taxon>Spermatophyta</taxon>
        <taxon>Magnoliopsida</taxon>
        <taxon>eudicotyledons</taxon>
        <taxon>Gunneridae</taxon>
        <taxon>Pentapetalae</taxon>
        <taxon>asterids</taxon>
        <taxon>lamiids</taxon>
        <taxon>Solanales</taxon>
        <taxon>Solanaceae</taxon>
        <taxon>Solanoideae</taxon>
        <taxon>Hyoscyameae</taxon>
        <taxon>Anisodus</taxon>
    </lineage>
</organism>
<dbReference type="PROSITE" id="PS51700">
    <property type="entry name" value="SEPARIN"/>
    <property type="match status" value="1"/>
</dbReference>
<sequence length="462" mass="52487">MGSCSSGQQHLCSEELNKLRLAPESVEDLEDFVSRFFESLPSSTIVCLGLFGRFVSSLLTELLNSPYPIQSWVLLSRMSSTSQPITVILPVHSILKEASDDVAEFTSSFSFEVKDRHWHCPWVSSVIVDVAPVFRDILESNYLSSSVHLLEDTTESRSSWWKWRKQLDKRLAKFLRNLEDSWLGHWRCLLLGELSDYVHENLLKGVMETPTCCTRHLQKLKVCDSVYKSILDEAQEMEETESISRRPVILVLDLEVQMLPWENLPVLRNQQQVQMRGSTIQRVPSHSIPLIDPLDSYYLLNPSGDLSSTQSEFENRFRGKCGTAPAVEELAEALKSHDLFIYFGHGSGAQYIPEHEVKKLESCAATLLMGCSSGSLYLHGCYAPRGAPMCYLFAGSPVIVANLWEVTDKDIDRFGKSMFDAILRERSNVSFRCDQCDTLSDKLESLKITDRKRTLRGKDRKI</sequence>
<dbReference type="PANTHER" id="PTHR12792">
    <property type="entry name" value="EXTRA SPINDLE POLES 1-RELATED"/>
    <property type="match status" value="1"/>
</dbReference>
<evidence type="ECO:0000256" key="3">
    <source>
        <dbReference type="ARBA" id="ARBA00022801"/>
    </source>
</evidence>
<dbReference type="GO" id="GO:0006508">
    <property type="term" value="P:proteolysis"/>
    <property type="evidence" value="ECO:0007669"/>
    <property type="project" value="InterPro"/>
</dbReference>